<comment type="caution">
    <text evidence="2">The sequence shown here is derived from an EMBL/GenBank/DDBJ whole genome shotgun (WGS) entry which is preliminary data.</text>
</comment>
<feature type="compositionally biased region" description="Basic and acidic residues" evidence="1">
    <location>
        <begin position="28"/>
        <end position="46"/>
    </location>
</feature>
<feature type="compositionally biased region" description="Basic and acidic residues" evidence="1">
    <location>
        <begin position="586"/>
        <end position="603"/>
    </location>
</feature>
<feature type="region of interest" description="Disordered" evidence="1">
    <location>
        <begin position="466"/>
        <end position="500"/>
    </location>
</feature>
<protein>
    <submittedName>
        <fullName evidence="2">Uncharacterized protein</fullName>
    </submittedName>
</protein>
<feature type="compositionally biased region" description="Basic and acidic residues" evidence="1">
    <location>
        <begin position="378"/>
        <end position="388"/>
    </location>
</feature>
<accession>A0AAN8NY82</accession>
<keyword evidence="3" id="KW-1185">Reference proteome</keyword>
<feature type="region of interest" description="Disordered" evidence="1">
    <location>
        <begin position="288"/>
        <end position="451"/>
    </location>
</feature>
<feature type="compositionally biased region" description="Acidic residues" evidence="1">
    <location>
        <begin position="563"/>
        <end position="577"/>
    </location>
</feature>
<gene>
    <name evidence="2" type="ORF">TWF506_000045</name>
</gene>
<feature type="compositionally biased region" description="Basic and acidic residues" evidence="1">
    <location>
        <begin position="308"/>
        <end position="321"/>
    </location>
</feature>
<dbReference type="EMBL" id="JAVHJM010000001">
    <property type="protein sequence ID" value="KAK6519746.1"/>
    <property type="molecule type" value="Genomic_DNA"/>
</dbReference>
<feature type="compositionally biased region" description="Basic and acidic residues" evidence="1">
    <location>
        <begin position="401"/>
        <end position="418"/>
    </location>
</feature>
<evidence type="ECO:0000313" key="2">
    <source>
        <dbReference type="EMBL" id="KAK6519746.1"/>
    </source>
</evidence>
<name>A0AAN8NY82_9PEZI</name>
<feature type="compositionally biased region" description="Pro residues" evidence="1">
    <location>
        <begin position="297"/>
        <end position="306"/>
    </location>
</feature>
<feature type="region of interest" description="Disordered" evidence="1">
    <location>
        <begin position="514"/>
        <end position="660"/>
    </location>
</feature>
<feature type="region of interest" description="Disordered" evidence="1">
    <location>
        <begin position="1"/>
        <end position="46"/>
    </location>
</feature>
<feature type="compositionally biased region" description="Polar residues" evidence="1">
    <location>
        <begin position="336"/>
        <end position="345"/>
    </location>
</feature>
<sequence length="660" mass="73914">MVSSKSRVDPMTRSPEDGEDSPSDQAPDDPKGIPKDESTMEPLENKVRLVRPYTATELETAQYLAQIAQQIKITAKPTVKLPPVRTGKPIGVSNPTEKNLRFAEQGSFPVDALPLHPSVYIPFDPKDHPSRVNDFETLEKRLLRLGLTCTYPPQSFNRPMGNPEWSLKSIFQSRSRAGTDPKVVEYEAEFVWANGLEASRQWLTFDELNWPWGIRIMRIFHQRNMFRPMDRRMQDRSVLDTEARVERSEWFNGKDIYKEEYLSKAIYEQTKYEQVELYNQTAAANESMNRDRNIAKMPPPISPPPRGKGKESIERPRERALTRSPPRGDGSDTEMTDVTSVSDHSYYSEGEDPEMQAIYQKAKEDFEAGGSSRPRQLSADKMEKEPAKSRLGQKSEEEEAADKAIWREKMRGASERIKAARQLSMPTFPKKRDENGNVDPNGPKLPPPFDKLLITQPKLADVWRSYSGERSGSGVPPAALPTTYNTYNDKSKKPALSSQPPKLATLSQLLADIKVTPPVRYEKPLAKKKGTKSRSSMGGKERNLGMSVEDKEEGVGGSKPTTEFDEDFDADTEDAGDVLDPLASKRSRESAGSHRGDLKRTRFFDQGGKMEGVEEGEKSEEDEEKQSSGLEESKADKGDGTGDDGNKGSKEGDKNGSGNI</sequence>
<dbReference type="Proteomes" id="UP001307849">
    <property type="component" value="Unassembled WGS sequence"/>
</dbReference>
<proteinExistence type="predicted"/>
<reference evidence="2 3" key="1">
    <citation type="submission" date="2019-10" db="EMBL/GenBank/DDBJ databases">
        <authorList>
            <person name="Palmer J.M."/>
        </authorList>
    </citation>
    <scope>NUCLEOTIDE SEQUENCE [LARGE SCALE GENOMIC DNA]</scope>
    <source>
        <strain evidence="2 3">TWF506</strain>
    </source>
</reference>
<evidence type="ECO:0000313" key="3">
    <source>
        <dbReference type="Proteomes" id="UP001307849"/>
    </source>
</evidence>
<organism evidence="2 3">
    <name type="scientific">Arthrobotrys conoides</name>
    <dbReference type="NCBI Taxonomy" id="74498"/>
    <lineage>
        <taxon>Eukaryota</taxon>
        <taxon>Fungi</taxon>
        <taxon>Dikarya</taxon>
        <taxon>Ascomycota</taxon>
        <taxon>Pezizomycotina</taxon>
        <taxon>Orbiliomycetes</taxon>
        <taxon>Orbiliales</taxon>
        <taxon>Orbiliaceae</taxon>
        <taxon>Arthrobotrys</taxon>
    </lineage>
</organism>
<evidence type="ECO:0000256" key="1">
    <source>
        <dbReference type="SAM" id="MobiDB-lite"/>
    </source>
</evidence>
<feature type="compositionally biased region" description="Basic and acidic residues" evidence="1">
    <location>
        <begin position="631"/>
        <end position="654"/>
    </location>
</feature>
<feature type="compositionally biased region" description="Basic and acidic residues" evidence="1">
    <location>
        <begin position="1"/>
        <end position="16"/>
    </location>
</feature>
<dbReference type="AlphaFoldDB" id="A0AAN8NY82"/>